<feature type="transmembrane region" description="Helical" evidence="1">
    <location>
        <begin position="21"/>
        <end position="46"/>
    </location>
</feature>
<dbReference type="PATRIC" id="fig|1403946.3.peg.2158"/>
<evidence type="ECO:0000313" key="2">
    <source>
        <dbReference type="EMBL" id="ETI82393.1"/>
    </source>
</evidence>
<evidence type="ECO:0000313" key="3">
    <source>
        <dbReference type="Proteomes" id="UP000018846"/>
    </source>
</evidence>
<keyword evidence="1" id="KW-1133">Transmembrane helix</keyword>
<protein>
    <recommendedName>
        <fullName evidence="4">Transporter, major facilitator family protein</fullName>
    </recommendedName>
</protein>
<keyword evidence="1" id="KW-0812">Transmembrane</keyword>
<dbReference type="PANTHER" id="PTHR23523">
    <property type="match status" value="1"/>
</dbReference>
<reference evidence="2 3" key="1">
    <citation type="submission" date="2013-12" db="EMBL/GenBank/DDBJ databases">
        <title>A Varibaculum cambriense genome reconstructed from a premature infant gut community with otherwise low bacterial novelty that shifts toward anaerobic metabolism during the third week of life.</title>
        <authorList>
            <person name="Brown C.T."/>
            <person name="Sharon I."/>
            <person name="Thomas B.C."/>
            <person name="Castelle C.J."/>
            <person name="Morowitz M.J."/>
            <person name="Banfield J.F."/>
        </authorList>
    </citation>
    <scope>NUCLEOTIDE SEQUENCE [LARGE SCALE GENOMIC DNA]</scope>
    <source>
        <strain evidence="3">DORA_7</strain>
    </source>
</reference>
<accession>W1TT30</accession>
<gene>
    <name evidence="2" type="ORF">Q615_SPAC00137G0123</name>
</gene>
<dbReference type="InterPro" id="IPR052524">
    <property type="entry name" value="MFS_Cyanate_Porter"/>
</dbReference>
<dbReference type="SUPFAM" id="SSF103473">
    <property type="entry name" value="MFS general substrate transporter"/>
    <property type="match status" value="1"/>
</dbReference>
<dbReference type="PANTHER" id="PTHR23523:SF2">
    <property type="entry name" value="2-NITROIMIDAZOLE TRANSPORTER"/>
    <property type="match status" value="1"/>
</dbReference>
<dbReference type="AlphaFoldDB" id="W1TT30"/>
<proteinExistence type="predicted"/>
<name>W1TT30_STRAP</name>
<dbReference type="Proteomes" id="UP000018846">
    <property type="component" value="Unassembled WGS sequence"/>
</dbReference>
<dbReference type="eggNOG" id="COG2807">
    <property type="taxonomic scope" value="Bacteria"/>
</dbReference>
<evidence type="ECO:0000256" key="1">
    <source>
        <dbReference type="SAM" id="Phobius"/>
    </source>
</evidence>
<dbReference type="EMBL" id="AZMF01000137">
    <property type="protein sequence ID" value="ETI82393.1"/>
    <property type="molecule type" value="Genomic_DNA"/>
</dbReference>
<dbReference type="InterPro" id="IPR036259">
    <property type="entry name" value="MFS_trans_sf"/>
</dbReference>
<dbReference type="Gene3D" id="1.20.1250.20">
    <property type="entry name" value="MFS general substrate transporter like domains"/>
    <property type="match status" value="1"/>
</dbReference>
<keyword evidence="1" id="KW-0472">Membrane</keyword>
<feature type="transmembrane region" description="Helical" evidence="1">
    <location>
        <begin position="52"/>
        <end position="71"/>
    </location>
</feature>
<comment type="caution">
    <text evidence="2">The sequence shown here is derived from an EMBL/GenBank/DDBJ whole genome shotgun (WGS) entry which is preliminary data.</text>
</comment>
<organism evidence="2 3">
    <name type="scientific">Streptococcus anginosus DORA_7</name>
    <dbReference type="NCBI Taxonomy" id="1403946"/>
    <lineage>
        <taxon>Bacteria</taxon>
        <taxon>Bacillati</taxon>
        <taxon>Bacillota</taxon>
        <taxon>Bacilli</taxon>
        <taxon>Lactobacillales</taxon>
        <taxon>Streptococcaceae</taxon>
        <taxon>Streptococcus</taxon>
        <taxon>Streptococcus anginosus group</taxon>
    </lineage>
</organism>
<sequence>MQAVLNVLLPSVIQANQPHRIGLLTTMYVTSMGLSTAIASSIAVPITKATSWQGLVLFLTMVCLLAFLVWLPNTSYNHYLVSKDKSSQGNTIWKNKKV</sequence>
<evidence type="ECO:0008006" key="4">
    <source>
        <dbReference type="Google" id="ProtNLM"/>
    </source>
</evidence>